<dbReference type="RefSeq" id="WP_218249613.1">
    <property type="nucleotide sequence ID" value="NZ_JAPCHZ010000004.1"/>
</dbReference>
<protein>
    <submittedName>
        <fullName evidence="2">Uncharacterized protein</fullName>
    </submittedName>
</protein>
<proteinExistence type="predicted"/>
<sequence>MKKLFAFAFIGGLVLAGCSKKETSTESNRMLEEPEAEVTVTAPAATPVAADSTVVK</sequence>
<gene>
    <name evidence="2" type="ORF">OK344_07980</name>
</gene>
<dbReference type="PROSITE" id="PS51257">
    <property type="entry name" value="PROKAR_LIPOPROTEIN"/>
    <property type="match status" value="1"/>
</dbReference>
<evidence type="ECO:0000313" key="2">
    <source>
        <dbReference type="EMBL" id="MCW4452146.1"/>
    </source>
</evidence>
<dbReference type="EMBL" id="JAPCHZ010000004">
    <property type="protein sequence ID" value="MCW4452146.1"/>
    <property type="molecule type" value="Genomic_DNA"/>
</dbReference>
<evidence type="ECO:0000313" key="3">
    <source>
        <dbReference type="Proteomes" id="UP001209107"/>
    </source>
</evidence>
<evidence type="ECO:0000256" key="1">
    <source>
        <dbReference type="SAM" id="MobiDB-lite"/>
    </source>
</evidence>
<comment type="caution">
    <text evidence="2">The sequence shown here is derived from an EMBL/GenBank/DDBJ whole genome shotgun (WGS) entry which is preliminary data.</text>
</comment>
<feature type="region of interest" description="Disordered" evidence="1">
    <location>
        <begin position="22"/>
        <end position="44"/>
    </location>
</feature>
<keyword evidence="3" id="KW-1185">Reference proteome</keyword>
<feature type="compositionally biased region" description="Basic and acidic residues" evidence="1">
    <location>
        <begin position="22"/>
        <end position="32"/>
    </location>
</feature>
<dbReference type="Proteomes" id="UP001209107">
    <property type="component" value="Unassembled WGS sequence"/>
</dbReference>
<reference evidence="2 3" key="1">
    <citation type="submission" date="2022-10" db="EMBL/GenBank/DDBJ databases">
        <title>Kaistella sp. BT-6-1-3.</title>
        <authorList>
            <person name="Ai J."/>
            <person name="Deng Z."/>
        </authorList>
    </citation>
    <scope>NUCLEOTIDE SEQUENCE [LARGE SCALE GENOMIC DNA]</scope>
    <source>
        <strain evidence="2 3">BT6-1-3</strain>
    </source>
</reference>
<organism evidence="2 3">
    <name type="scientific">Kaistella yananensis</name>
    <dbReference type="NCBI Taxonomy" id="2989820"/>
    <lineage>
        <taxon>Bacteria</taxon>
        <taxon>Pseudomonadati</taxon>
        <taxon>Bacteroidota</taxon>
        <taxon>Flavobacteriia</taxon>
        <taxon>Flavobacteriales</taxon>
        <taxon>Weeksellaceae</taxon>
        <taxon>Chryseobacterium group</taxon>
        <taxon>Kaistella</taxon>
    </lineage>
</organism>
<accession>A0ABT3JMY9</accession>
<name>A0ABT3JMY9_9FLAO</name>